<accession>A0A154BSX3</accession>
<evidence type="ECO:0000313" key="3">
    <source>
        <dbReference type="Proteomes" id="UP000076268"/>
    </source>
</evidence>
<dbReference type="Proteomes" id="UP000076268">
    <property type="component" value="Unassembled WGS sequence"/>
</dbReference>
<dbReference type="InterPro" id="IPR011437">
    <property type="entry name" value="DUF1540"/>
</dbReference>
<dbReference type="EMBL" id="LSGP01000013">
    <property type="protein sequence ID" value="KYZ76930.1"/>
    <property type="molecule type" value="Genomic_DNA"/>
</dbReference>
<name>A0A154BSX3_ANASB</name>
<dbReference type="AlphaFoldDB" id="A0A154BSX3"/>
<dbReference type="Pfam" id="PF07561">
    <property type="entry name" value="DUF1540"/>
    <property type="match status" value="2"/>
</dbReference>
<evidence type="ECO:0000313" key="2">
    <source>
        <dbReference type="EMBL" id="KYZ76930.1"/>
    </source>
</evidence>
<reference evidence="2 3" key="1">
    <citation type="submission" date="2016-02" db="EMBL/GenBank/DDBJ databases">
        <title>Anaerosporomusa subterraneum gen. nov., sp. nov., a spore-forming obligate anaerobe isolated from saprolite.</title>
        <authorList>
            <person name="Choi J.K."/>
            <person name="Shah M."/>
            <person name="Yee N."/>
        </authorList>
    </citation>
    <scope>NUCLEOTIDE SEQUENCE [LARGE SCALE GENOMIC DNA]</scope>
    <source>
        <strain evidence="2 3">RU4</strain>
    </source>
</reference>
<organism evidence="2 3">
    <name type="scientific">Anaerosporomusa subterranea</name>
    <dbReference type="NCBI Taxonomy" id="1794912"/>
    <lineage>
        <taxon>Bacteria</taxon>
        <taxon>Bacillati</taxon>
        <taxon>Bacillota</taxon>
        <taxon>Negativicutes</taxon>
        <taxon>Acetonemataceae</taxon>
        <taxon>Anaerosporomusa</taxon>
    </lineage>
</organism>
<proteinExistence type="predicted"/>
<protein>
    <recommendedName>
        <fullName evidence="1">DUF1540 domain-containing protein</fullName>
    </recommendedName>
</protein>
<keyword evidence="3" id="KW-1185">Reference proteome</keyword>
<dbReference type="RefSeq" id="WP_066238325.1">
    <property type="nucleotide sequence ID" value="NZ_LSGP01000013.1"/>
</dbReference>
<dbReference type="STRING" id="1794912.AXX12_01945"/>
<gene>
    <name evidence="2" type="ORF">AXX12_01945</name>
</gene>
<feature type="domain" description="DUF1540" evidence="1">
    <location>
        <begin position="85"/>
        <end position="124"/>
    </location>
</feature>
<sequence>MSNPVVKCTVDSCTHYMPGDQCMAAKISVYNDEEKAKSNTSEDTLCKSFYPGKSLGNMVGALHNANVGGVMSAPFVDGTQITPQVECFVKSCKFWDSHNHCDAEAIHVVGKNASSTSETDCHTYESSH</sequence>
<comment type="caution">
    <text evidence="2">The sequence shown here is derived from an EMBL/GenBank/DDBJ whole genome shotgun (WGS) entry which is preliminary data.</text>
</comment>
<evidence type="ECO:0000259" key="1">
    <source>
        <dbReference type="Pfam" id="PF07561"/>
    </source>
</evidence>
<feature type="domain" description="DUF1540" evidence="1">
    <location>
        <begin position="6"/>
        <end position="49"/>
    </location>
</feature>
<dbReference type="OrthoDB" id="1681234at2"/>